<dbReference type="GeneID" id="18388470"/>
<dbReference type="Proteomes" id="UP000095968">
    <property type="component" value="Genome"/>
</dbReference>
<evidence type="ECO:0000256" key="1">
    <source>
        <dbReference type="SAM" id="MobiDB-lite"/>
    </source>
</evidence>
<name>W6EW55_9REOV</name>
<evidence type="ECO:0000313" key="3">
    <source>
        <dbReference type="Proteomes" id="UP000095968"/>
    </source>
</evidence>
<organism evidence="2 3">
    <name type="scientific">Inachis io cypovirus 2</name>
    <dbReference type="NCBI Taxonomy" id="1382295"/>
    <lineage>
        <taxon>Viruses</taxon>
        <taxon>Riboviria</taxon>
        <taxon>Orthornavirae</taxon>
        <taxon>Duplornaviricota</taxon>
        <taxon>Resentoviricetes</taxon>
        <taxon>Reovirales</taxon>
        <taxon>Spinareoviridae</taxon>
        <taxon>Cypovirus</taxon>
        <taxon>Cypovirus inachidis</taxon>
        <taxon>Cypovirus 2</taxon>
    </lineage>
</organism>
<dbReference type="RefSeq" id="YP_009002590.1">
    <property type="nucleotide sequence ID" value="NC_023489.1"/>
</dbReference>
<accession>W6EW55</accession>
<feature type="region of interest" description="Disordered" evidence="1">
    <location>
        <begin position="158"/>
        <end position="188"/>
    </location>
</feature>
<keyword evidence="3" id="KW-1185">Reference proteome</keyword>
<dbReference type="EMBL" id="KC588372">
    <property type="protein sequence ID" value="AHJ14797.1"/>
    <property type="molecule type" value="Genomic_RNA"/>
</dbReference>
<proteinExistence type="predicted"/>
<evidence type="ECO:0000313" key="2">
    <source>
        <dbReference type="EMBL" id="AHJ14797.1"/>
    </source>
</evidence>
<feature type="region of interest" description="Disordered" evidence="1">
    <location>
        <begin position="213"/>
        <end position="239"/>
    </location>
</feature>
<feature type="region of interest" description="Disordered" evidence="1">
    <location>
        <begin position="269"/>
        <end position="296"/>
    </location>
</feature>
<reference evidence="2 3" key="1">
    <citation type="submission" date="2013-01" db="EMBL/GenBank/DDBJ databases">
        <title>Genome sequence of type 2 cypovirus, Inachis io cypovirus 2.</title>
        <authorList>
            <person name="Rao S."/>
            <person name="Carner G.G."/>
            <person name="Sutton G."/>
            <person name="Mertens P.P.C."/>
        </authorList>
    </citation>
    <scope>NUCLEOTIDE SEQUENCE [LARGE SCALE GENOMIC DNA]</scope>
</reference>
<sequence>MFRIGSSNRAGSAVSYVMNRQTFDEVIGPSKESASIKLMTAFKTLEDGKLQELKEISSKDDIAEFLKYAREHTNTKGGFSLSDQAYSKCFLLLKTLEKNSDTRTSLISNGIIFVLMGSDELTEVQVSQRLKGIVRTDRLSPIEVSAFKSACGVLDEVDVPQGRKPSSSSASTGDSAKPLSRANSHIPTPSLDIAVDPFAAIANEDEFEPVISSPILVPDNNSEGYTTDVGGNAESDQPDEDKINQEEKEVEVAVLEAVHIPRTIEKKRLTSSVETKETKKPQLHTQQSSISVESSRSETSTGVCPVIVGVSQKKHGIKTATDMVRYSSAPIPLTVMDELANDSIYNNMSPVSRALLDFLMERDDIVNAPFNFTPTVTKSESTPVLSMNNILDELNAAGFVHYNTMFDFSGNGNHMITIKFDPIHACLARISDIRVAPDASISCLREAQNLVTLQNMRILFLKMTNSTIIANNKIITAIKYYVDENICSLAFMDAYGATIFSTACDLVSNPLFRVMLTKLLNRERIIIPTGGGDGSFKLMIA</sequence>
<dbReference type="KEGG" id="vg:18388470"/>
<protein>
    <submittedName>
        <fullName evidence="2">Uncharacterized protein</fullName>
    </submittedName>
</protein>
<feature type="compositionally biased region" description="Basic and acidic residues" evidence="1">
    <location>
        <begin position="269"/>
        <end position="280"/>
    </location>
</feature>